<sequence length="111" mass="12841">MRGLIFHFFFIGLNAVFSYILTGSLWLSALLFVVFVIISAFGFNYCRLMHLSAVFLIATIAVSLLFSTIKPWYYFKNNNCSMNHEAPENETTIECNNIIYTLDDFFAEVKR</sequence>
<evidence type="ECO:0008006" key="4">
    <source>
        <dbReference type="Google" id="ProtNLM"/>
    </source>
</evidence>
<evidence type="ECO:0000313" key="3">
    <source>
        <dbReference type="Proteomes" id="UP000324392"/>
    </source>
</evidence>
<accession>A0A455VJ30</accession>
<geneLocation type="plasmid" evidence="3">
    <name>pssyis1 dna</name>
</geneLocation>
<name>A0A455VJ30_9GAMM</name>
<reference evidence="2 3" key="1">
    <citation type="submission" date="2019-03" db="EMBL/GenBank/DDBJ databases">
        <title>The genome sequence of Candidatus Serratia symbiotica strain IS.</title>
        <authorList>
            <person name="Nikoh N."/>
            <person name="Koga R."/>
            <person name="Oshima K."/>
            <person name="Hattori M."/>
            <person name="Fukatsu T."/>
        </authorList>
    </citation>
    <scope>NUCLEOTIDE SEQUENCE [LARGE SCALE GENOMIC DNA]</scope>
    <source>
        <strain evidence="2 3">IS</strain>
        <plasmid evidence="3">pssyis1 dna</plasmid>
    </source>
</reference>
<organism evidence="2 3">
    <name type="scientific">Serratia symbiotica</name>
    <dbReference type="NCBI Taxonomy" id="138074"/>
    <lineage>
        <taxon>Bacteria</taxon>
        <taxon>Pseudomonadati</taxon>
        <taxon>Pseudomonadota</taxon>
        <taxon>Gammaproteobacteria</taxon>
        <taxon>Enterobacterales</taxon>
        <taxon>Yersiniaceae</taxon>
        <taxon>Serratia</taxon>
    </lineage>
</organism>
<dbReference type="Proteomes" id="UP000324392">
    <property type="component" value="Plasmid pSsyis1"/>
</dbReference>
<dbReference type="AlphaFoldDB" id="A0A455VJ30"/>
<gene>
    <name evidence="2" type="ORF">SSYIS1_40290</name>
</gene>
<keyword evidence="1" id="KW-0472">Membrane</keyword>
<proteinExistence type="predicted"/>
<feature type="transmembrane region" description="Helical" evidence="1">
    <location>
        <begin position="53"/>
        <end position="75"/>
    </location>
</feature>
<evidence type="ECO:0000313" key="2">
    <source>
        <dbReference type="EMBL" id="BBI93032.1"/>
    </source>
</evidence>
<dbReference type="EMBL" id="AP019532">
    <property type="protein sequence ID" value="BBI93032.1"/>
    <property type="molecule type" value="Genomic_DNA"/>
</dbReference>
<keyword evidence="1" id="KW-1133">Transmembrane helix</keyword>
<keyword evidence="2" id="KW-0614">Plasmid</keyword>
<evidence type="ECO:0000256" key="1">
    <source>
        <dbReference type="SAM" id="Phobius"/>
    </source>
</evidence>
<protein>
    <recommendedName>
        <fullName evidence="4">Inner membrane protein</fullName>
    </recommendedName>
</protein>
<keyword evidence="1" id="KW-0812">Transmembrane</keyword>